<proteinExistence type="inferred from homology"/>
<evidence type="ECO:0000259" key="6">
    <source>
        <dbReference type="Pfam" id="PF04542"/>
    </source>
</evidence>
<comment type="similarity">
    <text evidence="5">Belongs to the sigma-70 factor family. ECF subfamily.</text>
</comment>
<accession>A0ABW6W969</accession>
<keyword evidence="1 5" id="KW-0805">Transcription regulation</keyword>
<comment type="caution">
    <text evidence="8">The sequence shown here is derived from an EMBL/GenBank/DDBJ whole genome shotgun (WGS) entry which is preliminary data.</text>
</comment>
<evidence type="ECO:0000256" key="4">
    <source>
        <dbReference type="ARBA" id="ARBA00023163"/>
    </source>
</evidence>
<dbReference type="PROSITE" id="PS01063">
    <property type="entry name" value="SIGMA70_ECF"/>
    <property type="match status" value="1"/>
</dbReference>
<dbReference type="EMBL" id="JBIAZU010000002">
    <property type="protein sequence ID" value="MFF5289508.1"/>
    <property type="molecule type" value="Genomic_DNA"/>
</dbReference>
<dbReference type="InterPro" id="IPR007934">
    <property type="entry name" value="AbfB_ABD"/>
</dbReference>
<evidence type="ECO:0000256" key="3">
    <source>
        <dbReference type="ARBA" id="ARBA00023125"/>
    </source>
</evidence>
<dbReference type="Pfam" id="PF04542">
    <property type="entry name" value="Sigma70_r2"/>
    <property type="match status" value="1"/>
</dbReference>
<gene>
    <name evidence="8" type="ORF">ACFY35_08725</name>
</gene>
<dbReference type="Gene3D" id="2.80.10.50">
    <property type="match status" value="1"/>
</dbReference>
<keyword evidence="9" id="KW-1185">Reference proteome</keyword>
<evidence type="ECO:0000313" key="8">
    <source>
        <dbReference type="EMBL" id="MFF5289508.1"/>
    </source>
</evidence>
<protein>
    <recommendedName>
        <fullName evidence="5">RNA polymerase sigma factor</fullName>
    </recommendedName>
</protein>
<dbReference type="PANTHER" id="PTHR43133">
    <property type="entry name" value="RNA POLYMERASE ECF-TYPE SIGMA FACTO"/>
    <property type="match status" value="1"/>
</dbReference>
<dbReference type="Gene3D" id="1.10.1740.10">
    <property type="match status" value="1"/>
</dbReference>
<dbReference type="CDD" id="cd23399">
    <property type="entry name" value="beta-trefoil_ABD_ABFB"/>
    <property type="match status" value="1"/>
</dbReference>
<evidence type="ECO:0000256" key="1">
    <source>
        <dbReference type="ARBA" id="ARBA00023015"/>
    </source>
</evidence>
<dbReference type="RefSeq" id="WP_245577505.1">
    <property type="nucleotide sequence ID" value="NZ_JBIAZU010000002.1"/>
</dbReference>
<dbReference type="InterPro" id="IPR000838">
    <property type="entry name" value="RNA_pol_sigma70_ECF_CS"/>
</dbReference>
<name>A0ABW6W969_9ACTN</name>
<dbReference type="InterPro" id="IPR007627">
    <property type="entry name" value="RNA_pol_sigma70_r2"/>
</dbReference>
<evidence type="ECO:0000256" key="5">
    <source>
        <dbReference type="RuleBase" id="RU000716"/>
    </source>
</evidence>
<evidence type="ECO:0000256" key="2">
    <source>
        <dbReference type="ARBA" id="ARBA00023082"/>
    </source>
</evidence>
<keyword evidence="2 5" id="KW-0731">Sigma factor</keyword>
<dbReference type="Pfam" id="PF05270">
    <property type="entry name" value="AbfB"/>
    <property type="match status" value="1"/>
</dbReference>
<dbReference type="SUPFAM" id="SSF110221">
    <property type="entry name" value="AbfB domain"/>
    <property type="match status" value="1"/>
</dbReference>
<dbReference type="SUPFAM" id="SSF88946">
    <property type="entry name" value="Sigma2 domain of RNA polymerase sigma factors"/>
    <property type="match status" value="1"/>
</dbReference>
<evidence type="ECO:0000313" key="9">
    <source>
        <dbReference type="Proteomes" id="UP001602245"/>
    </source>
</evidence>
<dbReference type="Proteomes" id="UP001602245">
    <property type="component" value="Unassembled WGS sequence"/>
</dbReference>
<feature type="domain" description="RNA polymerase sigma-70 region 2" evidence="6">
    <location>
        <begin position="28"/>
        <end position="93"/>
    </location>
</feature>
<keyword evidence="3 5" id="KW-0238">DNA-binding</keyword>
<dbReference type="InterPro" id="IPR039425">
    <property type="entry name" value="RNA_pol_sigma-70-like"/>
</dbReference>
<dbReference type="InterPro" id="IPR014284">
    <property type="entry name" value="RNA_pol_sigma-70_dom"/>
</dbReference>
<reference evidence="8 9" key="1">
    <citation type="submission" date="2024-10" db="EMBL/GenBank/DDBJ databases">
        <title>The Natural Products Discovery Center: Release of the First 8490 Sequenced Strains for Exploring Actinobacteria Biosynthetic Diversity.</title>
        <authorList>
            <person name="Kalkreuter E."/>
            <person name="Kautsar S.A."/>
            <person name="Yang D."/>
            <person name="Bader C.D."/>
            <person name="Teijaro C.N."/>
            <person name="Fluegel L."/>
            <person name="Davis C.M."/>
            <person name="Simpson J.R."/>
            <person name="Lauterbach L."/>
            <person name="Steele A.D."/>
            <person name="Gui C."/>
            <person name="Meng S."/>
            <person name="Li G."/>
            <person name="Viehrig K."/>
            <person name="Ye F."/>
            <person name="Su P."/>
            <person name="Kiefer A.F."/>
            <person name="Nichols A."/>
            <person name="Cepeda A.J."/>
            <person name="Yan W."/>
            <person name="Fan B."/>
            <person name="Jiang Y."/>
            <person name="Adhikari A."/>
            <person name="Zheng C.-J."/>
            <person name="Schuster L."/>
            <person name="Cowan T.M."/>
            <person name="Smanski M.J."/>
            <person name="Chevrette M.G."/>
            <person name="De Carvalho L.P.S."/>
            <person name="Shen B."/>
        </authorList>
    </citation>
    <scope>NUCLEOTIDE SEQUENCE [LARGE SCALE GENOMIC DNA]</scope>
    <source>
        <strain evidence="8 9">NPDC000087</strain>
    </source>
</reference>
<dbReference type="NCBIfam" id="TIGR02937">
    <property type="entry name" value="sigma70-ECF"/>
    <property type="match status" value="1"/>
</dbReference>
<feature type="domain" description="Alpha-L-arabinofuranosidase B arabinose-binding" evidence="7">
    <location>
        <begin position="352"/>
        <end position="484"/>
    </location>
</feature>
<sequence length="489" mass="51660">MLVQPSRAGDDALVVAARAGDRSALNELIRRHLPMVYNLVRRALHDDPAVDDVVQDVLVRALRQLPDLRSAGSFRPWLAAIAVRQIGTHLSREDLAAHRQAPLDVAIGRPDAGAEVEGPALLRVELSGQRKQVGHALSWMGADERTAFSLWWLEMAGELTRAEVASALGMTIAYAGVRMQRMREQLESSRQIVAALEAMPGCDVLGDLMAGWDGTPSPYWRKRLARHVSSCPVCARATGRLLPTDRLMTGLFLLPVPVALAAAVAAKALATGAAAGSGATAASGVVSWLGRAVQAAAAHPVAATVTAGILAVGVTVPTTGWTRSAPPPPGLTGTAGPPPSVTAGTLAIGRVSLESAGTAGRYVAVTGDTGVLAAVGPSSDPAARERAGLRAVAGLADPSCFSFRRPDGRYLRHSSFRLRLSPDEGTVLFRQDATFCARAGFLAGSISLESFNYRNFFLRHVGDQMWIDQYDGSAEFRADSSFFVRPPLG</sequence>
<evidence type="ECO:0000259" key="7">
    <source>
        <dbReference type="Pfam" id="PF05270"/>
    </source>
</evidence>
<keyword evidence="4 5" id="KW-0804">Transcription</keyword>
<dbReference type="PANTHER" id="PTHR43133:SF8">
    <property type="entry name" value="RNA POLYMERASE SIGMA FACTOR HI_1459-RELATED"/>
    <property type="match status" value="1"/>
</dbReference>
<dbReference type="InterPro" id="IPR036195">
    <property type="entry name" value="AbfB_ABD_sf"/>
</dbReference>
<organism evidence="8 9">
    <name type="scientific">Paractinoplanes globisporus</name>
    <dbReference type="NCBI Taxonomy" id="113565"/>
    <lineage>
        <taxon>Bacteria</taxon>
        <taxon>Bacillati</taxon>
        <taxon>Actinomycetota</taxon>
        <taxon>Actinomycetes</taxon>
        <taxon>Micromonosporales</taxon>
        <taxon>Micromonosporaceae</taxon>
        <taxon>Paractinoplanes</taxon>
    </lineage>
</organism>
<dbReference type="InterPro" id="IPR013325">
    <property type="entry name" value="RNA_pol_sigma_r2"/>
</dbReference>